<keyword evidence="2" id="KW-1185">Reference proteome</keyword>
<gene>
    <name evidence="1" type="ORF">VTL71DRAFT_10474</name>
</gene>
<dbReference type="Proteomes" id="UP001595075">
    <property type="component" value="Unassembled WGS sequence"/>
</dbReference>
<dbReference type="EMBL" id="JAZHXI010000003">
    <property type="protein sequence ID" value="KAL2073150.1"/>
    <property type="molecule type" value="Genomic_DNA"/>
</dbReference>
<comment type="caution">
    <text evidence="1">The sequence shown here is derived from an EMBL/GenBank/DDBJ whole genome shotgun (WGS) entry which is preliminary data.</text>
</comment>
<reference evidence="1 2" key="1">
    <citation type="journal article" date="2024" name="Commun. Biol.">
        <title>Comparative genomic analysis of thermophilic fungi reveals convergent evolutionary adaptations and gene losses.</title>
        <authorList>
            <person name="Steindorff A.S."/>
            <person name="Aguilar-Pontes M.V."/>
            <person name="Robinson A.J."/>
            <person name="Andreopoulos B."/>
            <person name="LaButti K."/>
            <person name="Kuo A."/>
            <person name="Mondo S."/>
            <person name="Riley R."/>
            <person name="Otillar R."/>
            <person name="Haridas S."/>
            <person name="Lipzen A."/>
            <person name="Grimwood J."/>
            <person name="Schmutz J."/>
            <person name="Clum A."/>
            <person name="Reid I.D."/>
            <person name="Moisan M.C."/>
            <person name="Butler G."/>
            <person name="Nguyen T.T.M."/>
            <person name="Dewar K."/>
            <person name="Conant G."/>
            <person name="Drula E."/>
            <person name="Henrissat B."/>
            <person name="Hansel C."/>
            <person name="Singer S."/>
            <person name="Hutchinson M.I."/>
            <person name="de Vries R.P."/>
            <person name="Natvig D.O."/>
            <person name="Powell A.J."/>
            <person name="Tsang A."/>
            <person name="Grigoriev I.V."/>
        </authorList>
    </citation>
    <scope>NUCLEOTIDE SEQUENCE [LARGE SCALE GENOMIC DNA]</scope>
    <source>
        <strain evidence="1 2">CBS 494.80</strain>
    </source>
</reference>
<name>A0ABR4CTH0_9HELO</name>
<accession>A0ABR4CTH0</accession>
<sequence length="134" mass="14578">MGKIIKDVKPNSRTIRASAVDRPEISILISNLVPLPPCPRPSIFVSPPPLFSSSSSDLLPSSLSASAYSCRYTYLCSLRNFPWTTKRNIGTDSRLFSYEVTASPISSSHLSSGSRILGRLGPSFLIDYLALPTT</sequence>
<protein>
    <submittedName>
        <fullName evidence="1">Uncharacterized protein</fullName>
    </submittedName>
</protein>
<evidence type="ECO:0000313" key="1">
    <source>
        <dbReference type="EMBL" id="KAL2073150.1"/>
    </source>
</evidence>
<proteinExistence type="predicted"/>
<organism evidence="1 2">
    <name type="scientific">Oculimacula yallundae</name>
    <dbReference type="NCBI Taxonomy" id="86028"/>
    <lineage>
        <taxon>Eukaryota</taxon>
        <taxon>Fungi</taxon>
        <taxon>Dikarya</taxon>
        <taxon>Ascomycota</taxon>
        <taxon>Pezizomycotina</taxon>
        <taxon>Leotiomycetes</taxon>
        <taxon>Helotiales</taxon>
        <taxon>Ploettnerulaceae</taxon>
        <taxon>Oculimacula</taxon>
    </lineage>
</organism>
<evidence type="ECO:0000313" key="2">
    <source>
        <dbReference type="Proteomes" id="UP001595075"/>
    </source>
</evidence>